<feature type="transmembrane region" description="Helical" evidence="7">
    <location>
        <begin position="16"/>
        <end position="33"/>
    </location>
</feature>
<dbReference type="GO" id="GO:0005886">
    <property type="term" value="C:plasma membrane"/>
    <property type="evidence" value="ECO:0007669"/>
    <property type="project" value="UniProtKB-SubCell"/>
</dbReference>
<evidence type="ECO:0000259" key="9">
    <source>
        <dbReference type="Pfam" id="PF13614"/>
    </source>
</evidence>
<comment type="caution">
    <text evidence="10">The sequence shown here is derived from an EMBL/GenBank/DDBJ whole genome shotgun (WGS) entry which is preliminary data.</text>
</comment>
<evidence type="ECO:0000256" key="5">
    <source>
        <dbReference type="ARBA" id="ARBA00023136"/>
    </source>
</evidence>
<dbReference type="PANTHER" id="PTHR32309">
    <property type="entry name" value="TYROSINE-PROTEIN KINASE"/>
    <property type="match status" value="1"/>
</dbReference>
<keyword evidence="6" id="KW-0175">Coiled coil</keyword>
<keyword evidence="11" id="KW-1185">Reference proteome</keyword>
<reference evidence="10 11" key="1">
    <citation type="submission" date="2019-05" db="EMBL/GenBank/DDBJ databases">
        <title>Panacibacter sp. strain 17mud1-8 Genome sequencing and assembly.</title>
        <authorList>
            <person name="Chhetri G."/>
        </authorList>
    </citation>
    <scope>NUCLEOTIDE SEQUENCE [LARGE SCALE GENOMIC DNA]</scope>
    <source>
        <strain evidence="10 11">17mud1-8</strain>
    </source>
</reference>
<dbReference type="InterPro" id="IPR027417">
    <property type="entry name" value="P-loop_NTPase"/>
</dbReference>
<evidence type="ECO:0000256" key="3">
    <source>
        <dbReference type="ARBA" id="ARBA00022692"/>
    </source>
</evidence>
<dbReference type="RefSeq" id="WP_137263718.1">
    <property type="nucleotide sequence ID" value="NZ_SZQL01000023.1"/>
</dbReference>
<evidence type="ECO:0000256" key="2">
    <source>
        <dbReference type="ARBA" id="ARBA00022475"/>
    </source>
</evidence>
<keyword evidence="3 7" id="KW-0812">Transmembrane</keyword>
<protein>
    <submittedName>
        <fullName evidence="10">Lipopolysaccharide biosynthesis protein</fullName>
    </submittedName>
</protein>
<evidence type="ECO:0000256" key="4">
    <source>
        <dbReference type="ARBA" id="ARBA00022989"/>
    </source>
</evidence>
<name>A0A4V5UTJ4_9BACT</name>
<evidence type="ECO:0000256" key="6">
    <source>
        <dbReference type="SAM" id="Coils"/>
    </source>
</evidence>
<dbReference type="AlphaFoldDB" id="A0A4V5UTJ4"/>
<dbReference type="InterPro" id="IPR003856">
    <property type="entry name" value="LPS_length_determ_N"/>
</dbReference>
<gene>
    <name evidence="10" type="ORF">FC093_20665</name>
</gene>
<dbReference type="EMBL" id="SZQL01000023">
    <property type="protein sequence ID" value="TKK65233.1"/>
    <property type="molecule type" value="Genomic_DNA"/>
</dbReference>
<feature type="transmembrane region" description="Helical" evidence="7">
    <location>
        <begin position="453"/>
        <end position="477"/>
    </location>
</feature>
<proteinExistence type="predicted"/>
<dbReference type="OrthoDB" id="972983at2"/>
<comment type="subcellular location">
    <subcellularLocation>
        <location evidence="1">Cell membrane</location>
        <topology evidence="1">Multi-pass membrane protein</topology>
    </subcellularLocation>
</comment>
<feature type="coiled-coil region" evidence="6">
    <location>
        <begin position="371"/>
        <end position="422"/>
    </location>
</feature>
<evidence type="ECO:0000256" key="1">
    <source>
        <dbReference type="ARBA" id="ARBA00004651"/>
    </source>
</evidence>
<dbReference type="InterPro" id="IPR025669">
    <property type="entry name" value="AAA_dom"/>
</dbReference>
<organism evidence="10 11">
    <name type="scientific">Ilyomonas limi</name>
    <dbReference type="NCBI Taxonomy" id="2575867"/>
    <lineage>
        <taxon>Bacteria</taxon>
        <taxon>Pseudomonadati</taxon>
        <taxon>Bacteroidota</taxon>
        <taxon>Chitinophagia</taxon>
        <taxon>Chitinophagales</taxon>
        <taxon>Chitinophagaceae</taxon>
        <taxon>Ilyomonas</taxon>
    </lineage>
</organism>
<accession>A0A4V5UTJ4</accession>
<dbReference type="Pfam" id="PF13614">
    <property type="entry name" value="AAA_31"/>
    <property type="match status" value="1"/>
</dbReference>
<dbReference type="InterPro" id="IPR050445">
    <property type="entry name" value="Bact_polysacc_biosynth/exp"/>
</dbReference>
<dbReference type="Pfam" id="PF02706">
    <property type="entry name" value="Wzz"/>
    <property type="match status" value="1"/>
</dbReference>
<keyword evidence="2" id="KW-1003">Cell membrane</keyword>
<evidence type="ECO:0000313" key="10">
    <source>
        <dbReference type="EMBL" id="TKK65233.1"/>
    </source>
</evidence>
<evidence type="ECO:0000313" key="11">
    <source>
        <dbReference type="Proteomes" id="UP000305848"/>
    </source>
</evidence>
<dbReference type="Gene3D" id="3.40.50.300">
    <property type="entry name" value="P-loop containing nucleotide triphosphate hydrolases"/>
    <property type="match status" value="1"/>
</dbReference>
<feature type="domain" description="AAA" evidence="9">
    <location>
        <begin position="545"/>
        <end position="659"/>
    </location>
</feature>
<keyword evidence="4 7" id="KW-1133">Transmembrane helix</keyword>
<evidence type="ECO:0000256" key="7">
    <source>
        <dbReference type="SAM" id="Phobius"/>
    </source>
</evidence>
<sequence length="733" mass="83628">MTDLKDYVRLLVKRKYILIGIPLVAVVITYFLVRHLPDVYDSKARIATGIVDDSQALLNNNKKQESEINQQFNNLVQMIQLKRMIDQVSYQLILHDLTDKQPFRKQSALIKQLNASSKKHAIDVFTQKHNSLSELSLHDQDQHGMNEVLKSMGYEEMQLRSKLSVYRVNNSDYIDVQFESENPELSAFLANTLTKEFLSYYDSLKKASQSKAVNFLEQLMKEKYAAMNAKMLELKEYKIHNRVLNLNEEAKSVFGQIADFETRRQTAQKEITSYTAAIKEIDNKFKPQDRKYLEASMTNINTAILADKERLKQLNDLYVTSNFDEKYKRSIDSLRGELNAKITQSTDKYIFNPMSAKQDLISQKLGMEVALDLAKNSVASLEQEIVRLNQHFDRLVPHEAVIQAYENDIDVASREYLELLEKYNDANLASSFTVQPKQIEVAMPGTALPSKKIIMVILAGIVCFVFCLIVFFVLFYIDDSLHNARALAHKTDLPVLGWLPKMDGKMLDLEQMWQQNVSDKSVLTFKNLLRSSRFEIEKEMDGATMLAVTSMKQGEGKTFFAMSLAYACAMANSRVLLIDGNFSNNTITATAKPDLLLDDYLTAANDEYYTLMQSPQMVTVIGNAGNDNSLLEISNRDQVNNKLQRLRSQFDIIIVETPALENRNKAKEWMLFTDKTIAVFEAGQTINDAKKQYTNYFTSLNGHFIGWVINKTGAVLKSGKPAKIKKQQTKELA</sequence>
<feature type="domain" description="Polysaccharide chain length determinant N-terminal" evidence="8">
    <location>
        <begin position="3"/>
        <end position="92"/>
    </location>
</feature>
<dbReference type="PANTHER" id="PTHR32309:SF31">
    <property type="entry name" value="CAPSULAR EXOPOLYSACCHARIDE FAMILY"/>
    <property type="match status" value="1"/>
</dbReference>
<keyword evidence="5 7" id="KW-0472">Membrane</keyword>
<dbReference type="SUPFAM" id="SSF52540">
    <property type="entry name" value="P-loop containing nucleoside triphosphate hydrolases"/>
    <property type="match status" value="1"/>
</dbReference>
<dbReference type="Proteomes" id="UP000305848">
    <property type="component" value="Unassembled WGS sequence"/>
</dbReference>
<evidence type="ECO:0000259" key="8">
    <source>
        <dbReference type="Pfam" id="PF02706"/>
    </source>
</evidence>